<dbReference type="Proteomes" id="UP001601442">
    <property type="component" value="Unassembled WGS sequence"/>
</dbReference>
<sequence length="113" mass="12966">MHGWLEYADRQTFSKFAHEHNADLEGALPEVFLPSGGSEMEVSRRVFEMKECDAEWSVSVKPLLGDHVRKYWRMRRVIDRHDHEVKTLGTLFFGNLVNSVHFTMSSAFLPGAG</sequence>
<proteinExistence type="predicted"/>
<dbReference type="EMBL" id="JBIAMT010000008">
    <property type="protein sequence ID" value="MFF0501155.1"/>
    <property type="molecule type" value="Genomic_DNA"/>
</dbReference>
<name>A0ABW6PDB4_9NOCA</name>
<accession>A0ABW6PDB4</accession>
<organism evidence="1 2">
    <name type="scientific">Nocardia aobensis</name>
    <dbReference type="NCBI Taxonomy" id="257277"/>
    <lineage>
        <taxon>Bacteria</taxon>
        <taxon>Bacillati</taxon>
        <taxon>Actinomycetota</taxon>
        <taxon>Actinomycetes</taxon>
        <taxon>Mycobacteriales</taxon>
        <taxon>Nocardiaceae</taxon>
        <taxon>Nocardia</taxon>
    </lineage>
</organism>
<protein>
    <submittedName>
        <fullName evidence="1">Uncharacterized protein</fullName>
    </submittedName>
</protein>
<comment type="caution">
    <text evidence="1">The sequence shown here is derived from an EMBL/GenBank/DDBJ whole genome shotgun (WGS) entry which is preliminary data.</text>
</comment>
<reference evidence="1 2" key="1">
    <citation type="submission" date="2024-10" db="EMBL/GenBank/DDBJ databases">
        <title>The Natural Products Discovery Center: Release of the First 8490 Sequenced Strains for Exploring Actinobacteria Biosynthetic Diversity.</title>
        <authorList>
            <person name="Kalkreuter E."/>
            <person name="Kautsar S.A."/>
            <person name="Yang D."/>
            <person name="Bader C.D."/>
            <person name="Teijaro C.N."/>
            <person name="Fluegel L."/>
            <person name="Davis C.M."/>
            <person name="Simpson J.R."/>
            <person name="Lauterbach L."/>
            <person name="Steele A.D."/>
            <person name="Gui C."/>
            <person name="Meng S."/>
            <person name="Li G."/>
            <person name="Viehrig K."/>
            <person name="Ye F."/>
            <person name="Su P."/>
            <person name="Kiefer A.F."/>
            <person name="Nichols A."/>
            <person name="Cepeda A.J."/>
            <person name="Yan W."/>
            <person name="Fan B."/>
            <person name="Jiang Y."/>
            <person name="Adhikari A."/>
            <person name="Zheng C.-J."/>
            <person name="Schuster L."/>
            <person name="Cowan T.M."/>
            <person name="Smanski M.J."/>
            <person name="Chevrette M.G."/>
            <person name="De Carvalho L.P.S."/>
            <person name="Shen B."/>
        </authorList>
    </citation>
    <scope>NUCLEOTIDE SEQUENCE [LARGE SCALE GENOMIC DNA]</scope>
    <source>
        <strain evidence="1 2">NPDC004119</strain>
    </source>
</reference>
<evidence type="ECO:0000313" key="2">
    <source>
        <dbReference type="Proteomes" id="UP001601442"/>
    </source>
</evidence>
<evidence type="ECO:0000313" key="1">
    <source>
        <dbReference type="EMBL" id="MFF0501155.1"/>
    </source>
</evidence>
<dbReference type="RefSeq" id="WP_387400998.1">
    <property type="nucleotide sequence ID" value="NZ_JBIAMT010000008.1"/>
</dbReference>
<gene>
    <name evidence="1" type="ORF">ACFYU5_32480</name>
</gene>
<keyword evidence="2" id="KW-1185">Reference proteome</keyword>